<evidence type="ECO:0000256" key="6">
    <source>
        <dbReference type="ARBA" id="ARBA00034303"/>
    </source>
</evidence>
<dbReference type="SUPFAM" id="SSF53474">
    <property type="entry name" value="alpha/beta-Hydrolases"/>
    <property type="match status" value="1"/>
</dbReference>
<sequence length="309" mass="33959">MTSTTADIALVPLGKWVYLGQPVQGKSGIPAESQPNVILIFGWMGARLPHLLKYVAAYNDIYPDATKIVIRSEASIFWMTESRRKANLAPVVETLEALGYVGASQTRKHVDGAPIEPSGAILNPRILLHTFSNGGAWQVDALSKSLQDRVPASSVGESGLSPSAMVLDSSPGDGGLKATQKAFLTAVRHPILRRLASLMITLLVFISWVHLRLGGEPPLIRVKKALNTHKLLPWFSKTTPRLYLYSEADDLIPYPEVEAHADTARKEGLEVRLERFKDSPHVAHARADPDRYWGAVKQLWKDVSAHSSH</sequence>
<accession>A0A8H6M9A3</accession>
<dbReference type="PANTHER" id="PTHR12265:SF30">
    <property type="entry name" value="TRANSMEMBRANE PROTEIN 53"/>
    <property type="match status" value="1"/>
</dbReference>
<dbReference type="InterPro" id="IPR008547">
    <property type="entry name" value="DUF829_TMEM53"/>
</dbReference>
<dbReference type="Pfam" id="PF05705">
    <property type="entry name" value="DUF829"/>
    <property type="match status" value="1"/>
</dbReference>
<evidence type="ECO:0008006" key="9">
    <source>
        <dbReference type="Google" id="ProtNLM"/>
    </source>
</evidence>
<name>A0A8H6M9A3_9AGAR</name>
<reference evidence="7 8" key="1">
    <citation type="submission" date="2020-07" db="EMBL/GenBank/DDBJ databases">
        <title>Comparative genomics of pyrophilous fungi reveals a link between fire events and developmental genes.</title>
        <authorList>
            <consortium name="DOE Joint Genome Institute"/>
            <person name="Steindorff A.S."/>
            <person name="Carver A."/>
            <person name="Calhoun S."/>
            <person name="Stillman K."/>
            <person name="Liu H."/>
            <person name="Lipzen A."/>
            <person name="Pangilinan J."/>
            <person name="Labutti K."/>
            <person name="Bruns T.D."/>
            <person name="Grigoriev I.V."/>
        </authorList>
    </citation>
    <scope>NUCLEOTIDE SEQUENCE [LARGE SCALE GENOMIC DNA]</scope>
    <source>
        <strain evidence="7 8">CBS 144469</strain>
    </source>
</reference>
<evidence type="ECO:0000256" key="3">
    <source>
        <dbReference type="ARBA" id="ARBA00022989"/>
    </source>
</evidence>
<evidence type="ECO:0000256" key="4">
    <source>
        <dbReference type="ARBA" id="ARBA00023136"/>
    </source>
</evidence>
<dbReference type="GO" id="GO:0005640">
    <property type="term" value="C:nuclear outer membrane"/>
    <property type="evidence" value="ECO:0007669"/>
    <property type="project" value="UniProtKB-SubCell"/>
</dbReference>
<comment type="subcellular location">
    <subcellularLocation>
        <location evidence="6">Nucleus outer membrane</location>
        <topology evidence="6">Single-pass membrane protein</topology>
    </subcellularLocation>
</comment>
<evidence type="ECO:0000256" key="2">
    <source>
        <dbReference type="ARBA" id="ARBA00022692"/>
    </source>
</evidence>
<keyword evidence="3" id="KW-1133">Transmembrane helix</keyword>
<comment type="caution">
    <text evidence="7">The sequence shown here is derived from an EMBL/GenBank/DDBJ whole genome shotgun (WGS) entry which is preliminary data.</text>
</comment>
<organism evidence="7 8">
    <name type="scientific">Ephemerocybe angulata</name>
    <dbReference type="NCBI Taxonomy" id="980116"/>
    <lineage>
        <taxon>Eukaryota</taxon>
        <taxon>Fungi</taxon>
        <taxon>Dikarya</taxon>
        <taxon>Basidiomycota</taxon>
        <taxon>Agaricomycotina</taxon>
        <taxon>Agaricomycetes</taxon>
        <taxon>Agaricomycetidae</taxon>
        <taxon>Agaricales</taxon>
        <taxon>Agaricineae</taxon>
        <taxon>Psathyrellaceae</taxon>
        <taxon>Ephemerocybe</taxon>
    </lineage>
</organism>
<evidence type="ECO:0000313" key="8">
    <source>
        <dbReference type="Proteomes" id="UP000521943"/>
    </source>
</evidence>
<gene>
    <name evidence="7" type="ORF">DFP72DRAFT_260940</name>
</gene>
<evidence type="ECO:0000256" key="5">
    <source>
        <dbReference type="ARBA" id="ARBA00023242"/>
    </source>
</evidence>
<comment type="similarity">
    <text evidence="1">Belongs to the TMEM53 family.</text>
</comment>
<keyword evidence="2" id="KW-0812">Transmembrane</keyword>
<evidence type="ECO:0000256" key="1">
    <source>
        <dbReference type="ARBA" id="ARBA00007387"/>
    </source>
</evidence>
<dbReference type="OrthoDB" id="77878at2759"/>
<keyword evidence="4" id="KW-0472">Membrane</keyword>
<dbReference type="InterPro" id="IPR029058">
    <property type="entry name" value="AB_hydrolase_fold"/>
</dbReference>
<keyword evidence="5" id="KW-0539">Nucleus</keyword>
<evidence type="ECO:0000313" key="7">
    <source>
        <dbReference type="EMBL" id="KAF6756801.1"/>
    </source>
</evidence>
<dbReference type="Proteomes" id="UP000521943">
    <property type="component" value="Unassembled WGS sequence"/>
</dbReference>
<dbReference type="PANTHER" id="PTHR12265">
    <property type="entry name" value="TRANSMEMBRANE PROTEIN 53"/>
    <property type="match status" value="1"/>
</dbReference>
<dbReference type="AlphaFoldDB" id="A0A8H6M9A3"/>
<protein>
    <recommendedName>
        <fullName evidence="9">DUF829-domain-containing protein</fullName>
    </recommendedName>
</protein>
<dbReference type="Gene3D" id="3.40.50.1820">
    <property type="entry name" value="alpha/beta hydrolase"/>
    <property type="match status" value="1"/>
</dbReference>
<dbReference type="EMBL" id="JACGCI010000024">
    <property type="protein sequence ID" value="KAF6756801.1"/>
    <property type="molecule type" value="Genomic_DNA"/>
</dbReference>
<keyword evidence="8" id="KW-1185">Reference proteome</keyword>
<proteinExistence type="inferred from homology"/>